<feature type="domain" description="WsaF C-terminal" evidence="1">
    <location>
        <begin position="235"/>
        <end position="355"/>
    </location>
</feature>
<proteinExistence type="predicted"/>
<evidence type="ECO:0000313" key="2">
    <source>
        <dbReference type="EMBL" id="SDG10490.1"/>
    </source>
</evidence>
<dbReference type="InterPro" id="IPR055050">
    <property type="entry name" value="WsaF_C"/>
</dbReference>
<dbReference type="Gene3D" id="3.40.50.2000">
    <property type="entry name" value="Glycogen Phosphorylase B"/>
    <property type="match status" value="1"/>
</dbReference>
<gene>
    <name evidence="2" type="ORF">SAMN05216553_105351</name>
</gene>
<organism evidence="2 3">
    <name type="scientific">Lentzea fradiae</name>
    <dbReference type="NCBI Taxonomy" id="200378"/>
    <lineage>
        <taxon>Bacteria</taxon>
        <taxon>Bacillati</taxon>
        <taxon>Actinomycetota</taxon>
        <taxon>Actinomycetes</taxon>
        <taxon>Pseudonocardiales</taxon>
        <taxon>Pseudonocardiaceae</taxon>
        <taxon>Lentzea</taxon>
    </lineage>
</organism>
<dbReference type="EMBL" id="FNCC01000005">
    <property type="protein sequence ID" value="SDG10490.1"/>
    <property type="molecule type" value="Genomic_DNA"/>
</dbReference>
<dbReference type="SUPFAM" id="SSF53756">
    <property type="entry name" value="UDP-Glycosyltransferase/glycogen phosphorylase"/>
    <property type="match status" value="1"/>
</dbReference>
<accession>A0A1G7RKA7</accession>
<dbReference type="RefSeq" id="WP_090049164.1">
    <property type="nucleotide sequence ID" value="NZ_FNCC01000005.1"/>
</dbReference>
<dbReference type="OrthoDB" id="7615426at2"/>
<dbReference type="Pfam" id="PF22772">
    <property type="entry name" value="WsaF_C"/>
    <property type="match status" value="1"/>
</dbReference>
<evidence type="ECO:0000259" key="1">
    <source>
        <dbReference type="Pfam" id="PF22772"/>
    </source>
</evidence>
<keyword evidence="3" id="KW-1185">Reference proteome</keyword>
<protein>
    <recommendedName>
        <fullName evidence="1">WsaF C-terminal domain-containing protein</fullName>
    </recommendedName>
</protein>
<dbReference type="Proteomes" id="UP000199623">
    <property type="component" value="Unassembled WGS sequence"/>
</dbReference>
<dbReference type="GO" id="GO:0030247">
    <property type="term" value="F:polysaccharide binding"/>
    <property type="evidence" value="ECO:0007669"/>
    <property type="project" value="InterPro"/>
</dbReference>
<reference evidence="3" key="1">
    <citation type="submission" date="2016-10" db="EMBL/GenBank/DDBJ databases">
        <authorList>
            <person name="Varghese N."/>
            <person name="Submissions S."/>
        </authorList>
    </citation>
    <scope>NUCLEOTIDE SEQUENCE [LARGE SCALE GENOMIC DNA]</scope>
    <source>
        <strain evidence="3">CGMCC 4.3506</strain>
    </source>
</reference>
<dbReference type="STRING" id="200378.SAMN05216553_105351"/>
<dbReference type="AlphaFoldDB" id="A0A1G7RKA7"/>
<sequence>MRRLRQVTKIVREQGAKQLGARLVSAASRRLGVEGEDLPVRLEDVRKADVEAHRPVVVPPIPPDGRLTVNWVTTPPSKGSGGHTTMFRLIRHLESAGHTCQLYLYDTFGNTAADLEPRIREAFPFFRGTIHDVTDGMADAHAVFATAWITAYPAFNDPCQGKRFYLVQDYEPWFYPQGGLYTLAENTYRMGMHGFTAGRFLADKVLDEHGMPADHFDFGCDADRYSLRGEKRDGIVFYARRKAPRRAFELGLLALELFAERHPDLKIHVYGEKIGQLGPQFVDHGLVTPDDLNDIYNRCFAGLSLSMTNVSLVPHEMLAAGCIPVVNDAHFNRVVLDNDHVRYAAPTPHSLARALSEVVTSPDFDATARAAASSVEGRSWDAAGLELEKVLGRELAT</sequence>
<dbReference type="Gene3D" id="3.40.50.11090">
    <property type="match status" value="1"/>
</dbReference>
<name>A0A1G7RKA7_9PSEU</name>
<evidence type="ECO:0000313" key="3">
    <source>
        <dbReference type="Proteomes" id="UP000199623"/>
    </source>
</evidence>